<accession>A0A1B9DRE3</accession>
<organism evidence="9 11">
    <name type="scientific">Flavobacterium glycines</name>
    <dbReference type="NCBI Taxonomy" id="551990"/>
    <lineage>
        <taxon>Bacteria</taxon>
        <taxon>Pseudomonadati</taxon>
        <taxon>Bacteroidota</taxon>
        <taxon>Flavobacteriia</taxon>
        <taxon>Flavobacteriales</taxon>
        <taxon>Flavobacteriaceae</taxon>
        <taxon>Flavobacterium</taxon>
    </lineage>
</organism>
<gene>
    <name evidence="9" type="ORF">FBGL_06175</name>
    <name evidence="8" type="ORF">FGL01_04470</name>
    <name evidence="10" type="ORF">SAMN05192550_1282</name>
</gene>
<comment type="subcellular location">
    <subcellularLocation>
        <location evidence="1">Cell outer membrane</location>
    </subcellularLocation>
</comment>
<evidence type="ECO:0000259" key="6">
    <source>
        <dbReference type="Pfam" id="PF07980"/>
    </source>
</evidence>
<evidence type="ECO:0000256" key="3">
    <source>
        <dbReference type="ARBA" id="ARBA00022729"/>
    </source>
</evidence>
<comment type="caution">
    <text evidence="9">The sequence shown here is derived from an EMBL/GenBank/DDBJ whole genome shotgun (WGS) entry which is preliminary data.</text>
</comment>
<reference evidence="10 12" key="3">
    <citation type="submission" date="2016-10" db="EMBL/GenBank/DDBJ databases">
        <authorList>
            <person name="Varghese N."/>
            <person name="Submissions S."/>
        </authorList>
    </citation>
    <scope>NUCLEOTIDE SEQUENCE [LARGE SCALE GENOMIC DNA]</scope>
    <source>
        <strain evidence="10 12">Gm-149</strain>
    </source>
</reference>
<feature type="domain" description="SusD-like N-terminal" evidence="7">
    <location>
        <begin position="93"/>
        <end position="221"/>
    </location>
</feature>
<reference evidence="8 13" key="4">
    <citation type="submission" date="2019-07" db="EMBL/GenBank/DDBJ databases">
        <title>Whole genome shotgun sequence of Flavobacterium glycines NBRC 105008.</title>
        <authorList>
            <person name="Hosoyama A."/>
            <person name="Uohara A."/>
            <person name="Ohji S."/>
            <person name="Ichikawa N."/>
        </authorList>
    </citation>
    <scope>NUCLEOTIDE SEQUENCE [LARGE SCALE GENOMIC DNA]</scope>
    <source>
        <strain evidence="8 13">NBRC 105008</strain>
    </source>
</reference>
<dbReference type="OrthoDB" id="5694214at2"/>
<evidence type="ECO:0000256" key="2">
    <source>
        <dbReference type="ARBA" id="ARBA00006275"/>
    </source>
</evidence>
<evidence type="ECO:0000313" key="8">
    <source>
        <dbReference type="EMBL" id="GEL09708.1"/>
    </source>
</evidence>
<evidence type="ECO:0000313" key="10">
    <source>
        <dbReference type="EMBL" id="SDI96718.1"/>
    </source>
</evidence>
<reference evidence="11" key="1">
    <citation type="submission" date="2016-03" db="EMBL/GenBank/DDBJ databases">
        <title>Draft genome sequence of Paenibacillus glacialis DSM 22343.</title>
        <authorList>
            <person name="Shin S.-K."/>
            <person name="Yi H."/>
        </authorList>
    </citation>
    <scope>NUCLEOTIDE SEQUENCE [LARGE SCALE GENOMIC DNA]</scope>
    <source>
        <strain evidence="11">NBRC 105008</strain>
    </source>
</reference>
<evidence type="ECO:0000313" key="9">
    <source>
        <dbReference type="EMBL" id="OCB72245.1"/>
    </source>
</evidence>
<evidence type="ECO:0000256" key="4">
    <source>
        <dbReference type="ARBA" id="ARBA00023136"/>
    </source>
</evidence>
<comment type="similarity">
    <text evidence="2">Belongs to the SusD family.</text>
</comment>
<feature type="domain" description="RagB/SusD" evidence="6">
    <location>
        <begin position="406"/>
        <end position="542"/>
    </location>
</feature>
<keyword evidence="4" id="KW-0472">Membrane</keyword>
<dbReference type="Gene3D" id="1.25.40.390">
    <property type="match status" value="1"/>
</dbReference>
<sequence length="546" mass="61387">MKKIFKYFSLPILGIGLLWSCENLDVPITTQLTPDVFPQNSTQYIQTTGPVYAAFRGEYSFAWWWSQSISTDEAVMPARGGNWFDGRNYIAMHFHDWTADNGIVGSLWDWTSKVIGLSNQAISILNTAMPEGADKNMAISELKTMRAIAYFMMMDSYGDVPLYTEYGDFSSRAKSTRKEVFEFVEKELKEAIPNLSAASGVSTYGRPNKYTAYALLAKMYLNAEVYTGTQRNNDCIAACDEVIKSGLYAIEGRSTYLQMFYPTNGPQMKEFIFAVPYDPSASTVGFNGNMYHARYDVPRSLRTRFGLPFTPSAPRSTLPEFYANFENDANDIRNKQWLTGKQYLADGVTPVTVTTTKKGYDAYYTGSDGGASYTYQVELSKQITYRGLPANLVGLFDLGDDEIAWNMGYRNIKFYPDAGSTNRNQNNDVPFLRYSDVLLMKAEAILRGGTATLGDTPISLVNTIRNNRTTSTPWGSVTLQTLYEERCREFAHEAWHRNDMIRFGKFEGAWGFKTDSNVKHRLFPIPTGALTLNPALVQNPNYAAGN</sequence>
<dbReference type="Proteomes" id="UP000182367">
    <property type="component" value="Unassembled WGS sequence"/>
</dbReference>
<evidence type="ECO:0000313" key="11">
    <source>
        <dbReference type="Proteomes" id="UP000093226"/>
    </source>
</evidence>
<dbReference type="InterPro" id="IPR011990">
    <property type="entry name" value="TPR-like_helical_dom_sf"/>
</dbReference>
<dbReference type="Pfam" id="PF07980">
    <property type="entry name" value="SusD_RagB"/>
    <property type="match status" value="1"/>
</dbReference>
<evidence type="ECO:0000256" key="1">
    <source>
        <dbReference type="ARBA" id="ARBA00004442"/>
    </source>
</evidence>
<keyword evidence="12" id="KW-1185">Reference proteome</keyword>
<evidence type="ECO:0000313" key="13">
    <source>
        <dbReference type="Proteomes" id="UP000321579"/>
    </source>
</evidence>
<dbReference type="InterPro" id="IPR012944">
    <property type="entry name" value="SusD_RagB_dom"/>
</dbReference>
<dbReference type="RefSeq" id="WP_066326711.1">
    <property type="nucleotide sequence ID" value="NZ_BJVF01000001.1"/>
</dbReference>
<evidence type="ECO:0000259" key="7">
    <source>
        <dbReference type="Pfam" id="PF14322"/>
    </source>
</evidence>
<dbReference type="GO" id="GO:0009279">
    <property type="term" value="C:cell outer membrane"/>
    <property type="evidence" value="ECO:0007669"/>
    <property type="project" value="UniProtKB-SubCell"/>
</dbReference>
<dbReference type="Proteomes" id="UP000093226">
    <property type="component" value="Unassembled WGS sequence"/>
</dbReference>
<evidence type="ECO:0000313" key="12">
    <source>
        <dbReference type="Proteomes" id="UP000182367"/>
    </source>
</evidence>
<name>A0A1B9DRE3_9FLAO</name>
<keyword evidence="3" id="KW-0732">Signal</keyword>
<dbReference type="EMBL" id="BJVF01000001">
    <property type="protein sequence ID" value="GEL09708.1"/>
    <property type="molecule type" value="Genomic_DNA"/>
</dbReference>
<dbReference type="Proteomes" id="UP000321579">
    <property type="component" value="Unassembled WGS sequence"/>
</dbReference>
<dbReference type="STRING" id="551990.SAMN05192550_1282"/>
<reference evidence="9" key="2">
    <citation type="submission" date="2016-03" db="EMBL/GenBank/DDBJ databases">
        <authorList>
            <person name="Ploux O."/>
        </authorList>
    </citation>
    <scope>NUCLEOTIDE SEQUENCE</scope>
    <source>
        <strain evidence="9">NBRC 105008</strain>
    </source>
</reference>
<proteinExistence type="inferred from homology"/>
<dbReference type="EMBL" id="FNEO01000001">
    <property type="protein sequence ID" value="SDI96718.1"/>
    <property type="molecule type" value="Genomic_DNA"/>
</dbReference>
<dbReference type="Pfam" id="PF14322">
    <property type="entry name" value="SusD-like_3"/>
    <property type="match status" value="1"/>
</dbReference>
<dbReference type="AlphaFoldDB" id="A0A1B9DRE3"/>
<evidence type="ECO:0000256" key="5">
    <source>
        <dbReference type="ARBA" id="ARBA00023237"/>
    </source>
</evidence>
<dbReference type="InterPro" id="IPR033985">
    <property type="entry name" value="SusD-like_N"/>
</dbReference>
<protein>
    <submittedName>
        <fullName evidence="9">Carbohydrate-binding protein SusD</fullName>
    </submittedName>
    <submittedName>
        <fullName evidence="10">Starch-binding associating with outer membrane</fullName>
    </submittedName>
</protein>
<keyword evidence="5" id="KW-0998">Cell outer membrane</keyword>
<dbReference type="EMBL" id="LVEO01000013">
    <property type="protein sequence ID" value="OCB72245.1"/>
    <property type="molecule type" value="Genomic_DNA"/>
</dbReference>
<dbReference type="SUPFAM" id="SSF48452">
    <property type="entry name" value="TPR-like"/>
    <property type="match status" value="1"/>
</dbReference>